<dbReference type="GeneID" id="74944961"/>
<dbReference type="RefSeq" id="WP_260593613.1">
    <property type="nucleotide sequence ID" value="NZ_CP104003.1"/>
</dbReference>
<proteinExistence type="predicted"/>
<name>A0A9E7R4G1_9EURY</name>
<reference evidence="1" key="1">
    <citation type="submission" date="2022-09" db="EMBL/GenBank/DDBJ databases">
        <title>Diverse halophilic archaea isolated from saline environments.</title>
        <authorList>
            <person name="Cui H.-L."/>
        </authorList>
    </citation>
    <scope>NUCLEOTIDE SEQUENCE</scope>
    <source>
        <strain evidence="1">ZS-35-S2</strain>
    </source>
</reference>
<dbReference type="AlphaFoldDB" id="A0A9E7R4G1"/>
<evidence type="ECO:0000313" key="2">
    <source>
        <dbReference type="Proteomes" id="UP001057580"/>
    </source>
</evidence>
<sequence length="142" mass="16741">MGTAAYMYDLCKRGLDKIIDPLRKDESLEHFTLAIPEAQTTTVDSVQGWQRRPPAILACPGCDGDMEQPNAIGPISCTNCWREFPNEEFADHELRSMRCPRCETEMQWGRRHPQLFDIPEWATCPDCQYHWDLDHWFKRRRR</sequence>
<accession>A0A9E7R4G1</accession>
<keyword evidence="2" id="KW-1185">Reference proteome</keyword>
<gene>
    <name evidence="1" type="ORF">N0B31_21025</name>
</gene>
<dbReference type="KEGG" id="ssai:N0B31_21025"/>
<organism evidence="1 2">
    <name type="scientific">Salinirubellus salinus</name>
    <dbReference type="NCBI Taxonomy" id="1364945"/>
    <lineage>
        <taxon>Archaea</taxon>
        <taxon>Methanobacteriati</taxon>
        <taxon>Methanobacteriota</taxon>
        <taxon>Stenosarchaea group</taxon>
        <taxon>Halobacteria</taxon>
        <taxon>Halobacteriales</taxon>
        <taxon>Natronomonadaceae</taxon>
        <taxon>Salinirubellus</taxon>
    </lineage>
</organism>
<dbReference type="EMBL" id="CP104003">
    <property type="protein sequence ID" value="UWM54593.1"/>
    <property type="molecule type" value="Genomic_DNA"/>
</dbReference>
<protein>
    <submittedName>
        <fullName evidence="1">Uncharacterized protein</fullName>
    </submittedName>
</protein>
<evidence type="ECO:0000313" key="1">
    <source>
        <dbReference type="EMBL" id="UWM54593.1"/>
    </source>
</evidence>
<dbReference type="Proteomes" id="UP001057580">
    <property type="component" value="Chromosome"/>
</dbReference>